<protein>
    <recommendedName>
        <fullName evidence="4">Lipoprotein</fullName>
    </recommendedName>
</protein>
<dbReference type="RefSeq" id="WP_085545492.1">
    <property type="nucleotide sequence ID" value="NZ_FXBB01000041.1"/>
</dbReference>
<reference evidence="3" key="1">
    <citation type="submission" date="2017-04" db="EMBL/GenBank/DDBJ databases">
        <authorList>
            <person name="Varghese N."/>
            <person name="Submissions S."/>
        </authorList>
    </citation>
    <scope>NUCLEOTIDE SEQUENCE [LARGE SCALE GENOMIC DNA]</scope>
    <source>
        <strain evidence="3">USBA 82</strain>
    </source>
</reference>
<evidence type="ECO:0008006" key="4">
    <source>
        <dbReference type="Google" id="ProtNLM"/>
    </source>
</evidence>
<organism evidence="2 3">
    <name type="scientific">Dethiosulfovibrio salsuginis</name>
    <dbReference type="NCBI Taxonomy" id="561720"/>
    <lineage>
        <taxon>Bacteria</taxon>
        <taxon>Thermotogati</taxon>
        <taxon>Synergistota</taxon>
        <taxon>Synergistia</taxon>
        <taxon>Synergistales</taxon>
        <taxon>Dethiosulfovibrionaceae</taxon>
        <taxon>Dethiosulfovibrio</taxon>
    </lineage>
</organism>
<feature type="signal peptide" evidence="1">
    <location>
        <begin position="1"/>
        <end position="20"/>
    </location>
</feature>
<gene>
    <name evidence="2" type="ORF">SAMN06275492_14117</name>
</gene>
<keyword evidence="3" id="KW-1185">Reference proteome</keyword>
<proteinExistence type="predicted"/>
<feature type="chain" id="PRO_5012440137" description="Lipoprotein" evidence="1">
    <location>
        <begin position="21"/>
        <end position="170"/>
    </location>
</feature>
<dbReference type="OrthoDB" id="5793320at2"/>
<dbReference type="EMBL" id="FXBB01000041">
    <property type="protein sequence ID" value="SMG47128.1"/>
    <property type="molecule type" value="Genomic_DNA"/>
</dbReference>
<evidence type="ECO:0000313" key="3">
    <source>
        <dbReference type="Proteomes" id="UP000193355"/>
    </source>
</evidence>
<name>A0A1X7KZW1_9BACT</name>
<evidence type="ECO:0000313" key="2">
    <source>
        <dbReference type="EMBL" id="SMG47128.1"/>
    </source>
</evidence>
<evidence type="ECO:0000256" key="1">
    <source>
        <dbReference type="SAM" id="SignalP"/>
    </source>
</evidence>
<dbReference type="AlphaFoldDB" id="A0A1X7KZW1"/>
<accession>A0A1X7KZW1</accession>
<keyword evidence="1" id="KW-0732">Signal</keyword>
<sequence length="170" mass="18637">MRFLSAVALLLTVMVGSCGAQEGSTPAMTWGNWVSIKGGEYREFYSPVPAKGARWFSDSQGKCYVQAVVPNASLESVPVPEWFSLEGMGVAPSMAGDTSMGWGRWAHMDGKWYREFCPPGPRPRGVRWFADEEGACFSQPVVPEPVLNPMEAPQWFSKDGMGVPPRSTVK</sequence>
<dbReference type="Proteomes" id="UP000193355">
    <property type="component" value="Unassembled WGS sequence"/>
</dbReference>
<dbReference type="PROSITE" id="PS51257">
    <property type="entry name" value="PROKAR_LIPOPROTEIN"/>
    <property type="match status" value="1"/>
</dbReference>